<sequence length="64" mass="7434">MRGAKEEKSKKRAKQIDKHRKTRRQKERLQGSFIYPLFPSLPSTVSLADSYSGTPMRVPDETLR</sequence>
<feature type="non-terminal residue" evidence="2">
    <location>
        <position position="64"/>
    </location>
</feature>
<comment type="caution">
    <text evidence="2">The sequence shown here is derived from an EMBL/GenBank/DDBJ whole genome shotgun (WGS) entry which is preliminary data.</text>
</comment>
<feature type="compositionally biased region" description="Basic residues" evidence="1">
    <location>
        <begin position="10"/>
        <end position="26"/>
    </location>
</feature>
<accession>A0AAD6AEC1</accession>
<dbReference type="AlphaFoldDB" id="A0AAD6AEC1"/>
<reference evidence="2" key="1">
    <citation type="submission" date="2022-11" db="EMBL/GenBank/DDBJ databases">
        <title>Chromosome-level genome of Pogonophryne albipinna.</title>
        <authorList>
            <person name="Jo E."/>
        </authorList>
    </citation>
    <scope>NUCLEOTIDE SEQUENCE</scope>
    <source>
        <strain evidence="2">SGF0006</strain>
        <tissue evidence="2">Muscle</tissue>
    </source>
</reference>
<proteinExistence type="predicted"/>
<evidence type="ECO:0000256" key="1">
    <source>
        <dbReference type="SAM" id="MobiDB-lite"/>
    </source>
</evidence>
<evidence type="ECO:0000313" key="3">
    <source>
        <dbReference type="Proteomes" id="UP001219934"/>
    </source>
</evidence>
<protein>
    <submittedName>
        <fullName evidence="2">Uncharacterized protein</fullName>
    </submittedName>
</protein>
<dbReference type="EMBL" id="JAPTMU010000038">
    <property type="protein sequence ID" value="KAJ4923258.1"/>
    <property type="molecule type" value="Genomic_DNA"/>
</dbReference>
<evidence type="ECO:0000313" key="2">
    <source>
        <dbReference type="EMBL" id="KAJ4923258.1"/>
    </source>
</evidence>
<organism evidence="2 3">
    <name type="scientific">Pogonophryne albipinna</name>
    <dbReference type="NCBI Taxonomy" id="1090488"/>
    <lineage>
        <taxon>Eukaryota</taxon>
        <taxon>Metazoa</taxon>
        <taxon>Chordata</taxon>
        <taxon>Craniata</taxon>
        <taxon>Vertebrata</taxon>
        <taxon>Euteleostomi</taxon>
        <taxon>Actinopterygii</taxon>
        <taxon>Neopterygii</taxon>
        <taxon>Teleostei</taxon>
        <taxon>Neoteleostei</taxon>
        <taxon>Acanthomorphata</taxon>
        <taxon>Eupercaria</taxon>
        <taxon>Perciformes</taxon>
        <taxon>Notothenioidei</taxon>
        <taxon>Pogonophryne</taxon>
    </lineage>
</organism>
<name>A0AAD6AEC1_9TELE</name>
<feature type="region of interest" description="Disordered" evidence="1">
    <location>
        <begin position="1"/>
        <end position="31"/>
    </location>
</feature>
<keyword evidence="3" id="KW-1185">Reference proteome</keyword>
<dbReference type="Proteomes" id="UP001219934">
    <property type="component" value="Unassembled WGS sequence"/>
</dbReference>
<gene>
    <name evidence="2" type="ORF">JOQ06_026363</name>
</gene>